<dbReference type="Proteomes" id="UP000247772">
    <property type="component" value="Unassembled WGS sequence"/>
</dbReference>
<evidence type="ECO:0000313" key="2">
    <source>
        <dbReference type="Proteomes" id="UP000247772"/>
    </source>
</evidence>
<evidence type="ECO:0000313" key="1">
    <source>
        <dbReference type="EMBL" id="PYE13389.1"/>
    </source>
</evidence>
<protein>
    <submittedName>
        <fullName evidence="1">Restriction alleviation protein Lar</fullName>
    </submittedName>
</protein>
<dbReference type="RefSeq" id="WP_110857753.1">
    <property type="nucleotide sequence ID" value="NZ_QJSQ01000047.1"/>
</dbReference>
<gene>
    <name evidence="1" type="ORF">C7410_14744</name>
</gene>
<dbReference type="AlphaFoldDB" id="A0A2V4UB70"/>
<dbReference type="OrthoDB" id="6684064at2"/>
<name>A0A2V4UB70_9BURK</name>
<dbReference type="Pfam" id="PF14354">
    <property type="entry name" value="Lar_restr_allev"/>
    <property type="match status" value="1"/>
</dbReference>
<organism evidence="1 2">
    <name type="scientific">Paraburkholderia silvatlantica</name>
    <dbReference type="NCBI Taxonomy" id="321895"/>
    <lineage>
        <taxon>Bacteria</taxon>
        <taxon>Pseudomonadati</taxon>
        <taxon>Pseudomonadota</taxon>
        <taxon>Betaproteobacteria</taxon>
        <taxon>Burkholderiales</taxon>
        <taxon>Burkholderiaceae</taxon>
        <taxon>Paraburkholderia</taxon>
    </lineage>
</organism>
<reference evidence="1 2" key="1">
    <citation type="submission" date="2018-06" db="EMBL/GenBank/DDBJ databases">
        <title>Genomic Encyclopedia of Type Strains, Phase IV (KMG-V): Genome sequencing to study the core and pangenomes of soil and plant-associated prokaryotes.</title>
        <authorList>
            <person name="Whitman W."/>
        </authorList>
    </citation>
    <scope>NUCLEOTIDE SEQUENCE [LARGE SCALE GENOMIC DNA]</scope>
    <source>
        <strain evidence="1 2">SRCL-318</strain>
    </source>
</reference>
<proteinExistence type="predicted"/>
<comment type="caution">
    <text evidence="1">The sequence shown here is derived from an EMBL/GenBank/DDBJ whole genome shotgun (WGS) entry which is preliminary data.</text>
</comment>
<dbReference type="EMBL" id="QJSQ01000047">
    <property type="protein sequence ID" value="PYE13389.1"/>
    <property type="molecule type" value="Genomic_DNA"/>
</dbReference>
<sequence length="330" mass="35534">MDPKQLKPCPFCGSAPEMYYPFHLMGKPGSPATYHGGVRCTQCKGESRATTPPDESIAAWNHRAALPSDAAGAPMPVAWRYQTPTGWHATTDSAAATRIADHHEVQTLYAAPVAPAAPLTDDESVPLPLTDDRGWHELTYVLDQLRETGTYTDEEGEGVHALTDLLKAAPISVLQWAVGRWNAEVKNRPIANVHRRALDDTWRQVIRHCGGDPDTLVGPSHSALLAAAPPPVAADAAAPSDTDKTALRCKGMNCGCTNGIDHSLECHAEHAAAIAGGLFVKDCEPPLAVAWMVRGYSTELFAELDEAHKYACTINAAVVPLYETYQGQRD</sequence>
<accession>A0A2V4UB70</accession>